<feature type="transmembrane region" description="Helical" evidence="2">
    <location>
        <begin position="337"/>
        <end position="361"/>
    </location>
</feature>
<dbReference type="PANTHER" id="PTHR12203:SF35">
    <property type="entry name" value="PROTEIN O-GLUCOSYLTRANSFERASE 1"/>
    <property type="match status" value="1"/>
</dbReference>
<organism evidence="3 4">
    <name type="scientific">Apiospora aurea</name>
    <dbReference type="NCBI Taxonomy" id="335848"/>
    <lineage>
        <taxon>Eukaryota</taxon>
        <taxon>Fungi</taxon>
        <taxon>Dikarya</taxon>
        <taxon>Ascomycota</taxon>
        <taxon>Pezizomycotina</taxon>
        <taxon>Sordariomycetes</taxon>
        <taxon>Xylariomycetidae</taxon>
        <taxon>Amphisphaeriales</taxon>
        <taxon>Apiosporaceae</taxon>
        <taxon>Apiospora</taxon>
    </lineage>
</organism>
<dbReference type="EMBL" id="JAQQWE010000010">
    <property type="protein sequence ID" value="KAK7937220.1"/>
    <property type="molecule type" value="Genomic_DNA"/>
</dbReference>
<evidence type="ECO:0008006" key="5">
    <source>
        <dbReference type="Google" id="ProtNLM"/>
    </source>
</evidence>
<evidence type="ECO:0000313" key="3">
    <source>
        <dbReference type="EMBL" id="KAK7937220.1"/>
    </source>
</evidence>
<gene>
    <name evidence="3" type="ORF">PG986_014088</name>
</gene>
<feature type="transmembrane region" description="Helical" evidence="2">
    <location>
        <begin position="382"/>
        <end position="403"/>
    </location>
</feature>
<reference evidence="3 4" key="1">
    <citation type="submission" date="2023-01" db="EMBL/GenBank/DDBJ databases">
        <title>Analysis of 21 Apiospora genomes using comparative genomics revels a genus with tremendous synthesis potential of carbohydrate active enzymes and secondary metabolites.</title>
        <authorList>
            <person name="Sorensen T."/>
        </authorList>
    </citation>
    <scope>NUCLEOTIDE SEQUENCE [LARGE SCALE GENOMIC DNA]</scope>
    <source>
        <strain evidence="3 4">CBS 24483</strain>
    </source>
</reference>
<dbReference type="Proteomes" id="UP001391051">
    <property type="component" value="Unassembled WGS sequence"/>
</dbReference>
<dbReference type="InterPro" id="IPR051091">
    <property type="entry name" value="O-Glucosyltr/Glycosyltrsf_90"/>
</dbReference>
<dbReference type="GeneID" id="92083372"/>
<keyword evidence="4" id="KW-1185">Reference proteome</keyword>
<evidence type="ECO:0000256" key="2">
    <source>
        <dbReference type="SAM" id="Phobius"/>
    </source>
</evidence>
<accession>A0ABR1PS00</accession>
<feature type="transmembrane region" description="Helical" evidence="2">
    <location>
        <begin position="288"/>
        <end position="306"/>
    </location>
</feature>
<comment type="caution">
    <text evidence="3">The sequence shown here is derived from an EMBL/GenBank/DDBJ whole genome shotgun (WGS) entry which is preliminary data.</text>
</comment>
<protein>
    <recommendedName>
        <fullName evidence="5">Glycosyl transferase CAP10 domain-containing protein</fullName>
    </recommendedName>
</protein>
<evidence type="ECO:0000313" key="4">
    <source>
        <dbReference type="Proteomes" id="UP001391051"/>
    </source>
</evidence>
<name>A0ABR1PS00_9PEZI</name>
<evidence type="ECO:0000256" key="1">
    <source>
        <dbReference type="SAM" id="MobiDB-lite"/>
    </source>
</evidence>
<keyword evidence="2" id="KW-0812">Transmembrane</keyword>
<sequence length="970" mass="107294">MWQQHSRPAVAAFATLALSTAFLTSRCQKSAAFERPFHFSVLVSLLLGLAARLYSTFVAPRHAGRYEPLRPSDLLDRGANGHRLLSVATLRNAPAALLRILVASRDHTLLVVGIAARTVLFWRIIRTIHCSYDGLHAFLPCYMFALNAFDARKYASLPWNTGEAPKSVKERLASTTPWLVVALAWGIASTDLLRSTEQATTVICPAGLWERLIPLAQVVLIGCDATIMAHAGRLRQHQEKKHDAWSVIGSSSLISAGLLLFMAVWSCIDRGNLRWNVLLTSTAVRDLLVDSCAVVIGMVAAIYLMAAYQPLTVILTFVASMLMVRIETAVYDGTMGAFLPTLRGLGVTAIVFLGTGALFQYASIPLSAAQPSGKGPMHRNKYIGLASLALLVVAVQTLVGISAQDHSGDISRVITNARAESDRWLAGAKKSNTLAEAVAEYKERHGIPPPPNFDKWYEYATSVDSPIIDTFGQIQADLLPFWGVRPASLRQRTIHLLERPNLSVGGLIIENGQVTIAPLIHGTHRWMMEVMQHMVEPFAQWLPDMQIAFNLDDECRVSVPFDKMQAYYSDGTASRSRLAARTDVQGFSPSYEPPWPRHYLEDTEESQKLWGQNSPWFEVWSKSPIFYNWISSTCSPSAPANNLHWWNRKATCQSCAAPHMTDGVVSDWTMSGDLCHQPDLAYQHGFLYAPSAFAASHELVPIFSQSRMHNFADILYPSPWNFGDKVVYDEGQGISWKDKLNSLYWRGRASDGYATNGAWQVFLRARLVHLAASIRDSLRPIALLSYIASERRDDDVPPPSWSTCHSWAISTTAAISATAASSRRRSTAAPRPSPPRRRISRNTGTTGTWWTWTARHSAADSCRSSPVGRCRTAPRCSARGGRSACTRGATLCPFDVRLRELGSVLGYLGGTASGNTDAERIASEGRAWAEKAMRKEDMSVYMFRLLLEWGRLLDDRREEIGFVMPAAQGQ</sequence>
<dbReference type="RefSeq" id="XP_066692548.1">
    <property type="nucleotide sequence ID" value="XM_066850310.1"/>
</dbReference>
<feature type="transmembrane region" description="Helical" evidence="2">
    <location>
        <begin position="244"/>
        <end position="268"/>
    </location>
</feature>
<dbReference type="PANTHER" id="PTHR12203">
    <property type="entry name" value="KDEL LYS-ASP-GLU-LEU CONTAINING - RELATED"/>
    <property type="match status" value="1"/>
</dbReference>
<feature type="region of interest" description="Disordered" evidence="1">
    <location>
        <begin position="817"/>
        <end position="844"/>
    </location>
</feature>
<proteinExistence type="predicted"/>
<keyword evidence="2" id="KW-1133">Transmembrane helix</keyword>
<keyword evidence="2" id="KW-0472">Membrane</keyword>